<gene>
    <name evidence="2" type="ORF">MUO15_10975</name>
</gene>
<organism evidence="2 3">
    <name type="scientific">Halobacillus amylolyticus</name>
    <dbReference type="NCBI Taxonomy" id="2932259"/>
    <lineage>
        <taxon>Bacteria</taxon>
        <taxon>Bacillati</taxon>
        <taxon>Bacillota</taxon>
        <taxon>Bacilli</taxon>
        <taxon>Bacillales</taxon>
        <taxon>Bacillaceae</taxon>
        <taxon>Halobacillus</taxon>
    </lineage>
</organism>
<reference evidence="2" key="1">
    <citation type="submission" date="2022-04" db="EMBL/GenBank/DDBJ databases">
        <title>Halobacillus sp. isolated from saltern.</title>
        <authorList>
            <person name="Won M."/>
            <person name="Lee C.-M."/>
            <person name="Woen H.-Y."/>
            <person name="Kwon S.-W."/>
        </authorList>
    </citation>
    <scope>NUCLEOTIDE SEQUENCE</scope>
    <source>
        <strain evidence="2">SSHM10-5</strain>
    </source>
</reference>
<evidence type="ECO:0000313" key="3">
    <source>
        <dbReference type="Proteomes" id="UP000830326"/>
    </source>
</evidence>
<evidence type="ECO:0000259" key="1">
    <source>
        <dbReference type="PROSITE" id="PS51379"/>
    </source>
</evidence>
<proteinExistence type="predicted"/>
<accession>A0ABY4H6B4</accession>
<dbReference type="Proteomes" id="UP000830326">
    <property type="component" value="Chromosome"/>
</dbReference>
<dbReference type="InterPro" id="IPR017896">
    <property type="entry name" value="4Fe4S_Fe-S-bd"/>
</dbReference>
<dbReference type="Gene3D" id="3.30.70.20">
    <property type="match status" value="1"/>
</dbReference>
<dbReference type="Pfam" id="PF12797">
    <property type="entry name" value="Fer4_2"/>
    <property type="match status" value="1"/>
</dbReference>
<dbReference type="EMBL" id="CP095075">
    <property type="protein sequence ID" value="UOR10244.1"/>
    <property type="molecule type" value="Genomic_DNA"/>
</dbReference>
<keyword evidence="3" id="KW-1185">Reference proteome</keyword>
<sequence>MNCLFSVPGISVVEEGLDQFLIDPNICIDCGACVAACR</sequence>
<dbReference type="RefSeq" id="WP_245029265.1">
    <property type="nucleotide sequence ID" value="NZ_CP095075.1"/>
</dbReference>
<protein>
    <submittedName>
        <fullName evidence="2">4Fe-4S binding protein</fullName>
    </submittedName>
</protein>
<feature type="domain" description="4Fe-4S ferredoxin-type" evidence="1">
    <location>
        <begin position="18"/>
        <end position="38"/>
    </location>
</feature>
<name>A0ABY4H6B4_9BACI</name>
<evidence type="ECO:0000313" key="2">
    <source>
        <dbReference type="EMBL" id="UOR10244.1"/>
    </source>
</evidence>
<dbReference type="PROSITE" id="PS51379">
    <property type="entry name" value="4FE4S_FER_2"/>
    <property type="match status" value="1"/>
</dbReference>
<dbReference type="SUPFAM" id="SSF54862">
    <property type="entry name" value="4Fe-4S ferredoxins"/>
    <property type="match status" value="1"/>
</dbReference>